<evidence type="ECO:0000313" key="2">
    <source>
        <dbReference type="Proteomes" id="UP000805193"/>
    </source>
</evidence>
<proteinExistence type="predicted"/>
<accession>A0AC60P1J7</accession>
<gene>
    <name evidence="1" type="ORF">HPB47_009620</name>
</gene>
<evidence type="ECO:0000313" key="1">
    <source>
        <dbReference type="EMBL" id="KAG0413229.1"/>
    </source>
</evidence>
<dbReference type="Proteomes" id="UP000805193">
    <property type="component" value="Unassembled WGS sequence"/>
</dbReference>
<keyword evidence="2" id="KW-1185">Reference proteome</keyword>
<comment type="caution">
    <text evidence="1">The sequence shown here is derived from an EMBL/GenBank/DDBJ whole genome shotgun (WGS) entry which is preliminary data.</text>
</comment>
<name>A0AC60P1J7_IXOPE</name>
<reference evidence="1 2" key="1">
    <citation type="journal article" date="2020" name="Cell">
        <title>Large-Scale Comparative Analyses of Tick Genomes Elucidate Their Genetic Diversity and Vector Capacities.</title>
        <authorList>
            <consortium name="Tick Genome and Microbiome Consortium (TIGMIC)"/>
            <person name="Jia N."/>
            <person name="Wang J."/>
            <person name="Shi W."/>
            <person name="Du L."/>
            <person name="Sun Y."/>
            <person name="Zhan W."/>
            <person name="Jiang J.F."/>
            <person name="Wang Q."/>
            <person name="Zhang B."/>
            <person name="Ji P."/>
            <person name="Bell-Sakyi L."/>
            <person name="Cui X.M."/>
            <person name="Yuan T.T."/>
            <person name="Jiang B.G."/>
            <person name="Yang W.F."/>
            <person name="Lam T.T."/>
            <person name="Chang Q.C."/>
            <person name="Ding S.J."/>
            <person name="Wang X.J."/>
            <person name="Zhu J.G."/>
            <person name="Ruan X.D."/>
            <person name="Zhao L."/>
            <person name="Wei J.T."/>
            <person name="Ye R.Z."/>
            <person name="Que T.C."/>
            <person name="Du C.H."/>
            <person name="Zhou Y.H."/>
            <person name="Cheng J.X."/>
            <person name="Dai P.F."/>
            <person name="Guo W.B."/>
            <person name="Han X.H."/>
            <person name="Huang E.J."/>
            <person name="Li L.F."/>
            <person name="Wei W."/>
            <person name="Gao Y.C."/>
            <person name="Liu J.Z."/>
            <person name="Shao H.Z."/>
            <person name="Wang X."/>
            <person name="Wang C.C."/>
            <person name="Yang T.C."/>
            <person name="Huo Q.B."/>
            <person name="Li W."/>
            <person name="Chen H.Y."/>
            <person name="Chen S.E."/>
            <person name="Zhou L.G."/>
            <person name="Ni X.B."/>
            <person name="Tian J.H."/>
            <person name="Sheng Y."/>
            <person name="Liu T."/>
            <person name="Pan Y.S."/>
            <person name="Xia L.Y."/>
            <person name="Li J."/>
            <person name="Zhao F."/>
            <person name="Cao W.C."/>
        </authorList>
    </citation>
    <scope>NUCLEOTIDE SEQUENCE [LARGE SCALE GENOMIC DNA]</scope>
    <source>
        <strain evidence="1">Iper-2018</strain>
    </source>
</reference>
<organism evidence="1 2">
    <name type="scientific">Ixodes persulcatus</name>
    <name type="common">Taiga tick</name>
    <dbReference type="NCBI Taxonomy" id="34615"/>
    <lineage>
        <taxon>Eukaryota</taxon>
        <taxon>Metazoa</taxon>
        <taxon>Ecdysozoa</taxon>
        <taxon>Arthropoda</taxon>
        <taxon>Chelicerata</taxon>
        <taxon>Arachnida</taxon>
        <taxon>Acari</taxon>
        <taxon>Parasitiformes</taxon>
        <taxon>Ixodida</taxon>
        <taxon>Ixodoidea</taxon>
        <taxon>Ixodidae</taxon>
        <taxon>Ixodinae</taxon>
        <taxon>Ixodes</taxon>
    </lineage>
</organism>
<sequence>MQVTGVPGTIGCIDRSYIAIECPANKIRSTYVNRHHYPSLTLQAICDRNKRFLDISTGHPSKVHDARVFRTSSIADKLSQICRRAQYHILGDAAYPLREYLMTPFRDYGSLTKKQRDFNVKFSGTRVLIENEFADLKKRFRQLKLLEFFTVDQATKFIIACCILHNLCIEAGEADVVQEPEDEASSVPDNDSLEEFGPLTASDCVLRRLGEEKRDRVIAQMGLR</sequence>
<protein>
    <submittedName>
        <fullName evidence="1">Uncharacterized protein</fullName>
    </submittedName>
</protein>
<dbReference type="EMBL" id="JABSTQ010011280">
    <property type="protein sequence ID" value="KAG0413229.1"/>
    <property type="molecule type" value="Genomic_DNA"/>
</dbReference>